<dbReference type="SUPFAM" id="SSF55103">
    <property type="entry name" value="FAD-linked oxidases, C-terminal domain"/>
    <property type="match status" value="1"/>
</dbReference>
<dbReference type="Proteomes" id="UP000651728">
    <property type="component" value="Unassembled WGS sequence"/>
</dbReference>
<keyword evidence="5" id="KW-0560">Oxidoreductase</keyword>
<accession>A0ABQ4FL44</accession>
<dbReference type="Pfam" id="PF01565">
    <property type="entry name" value="FAD_binding_4"/>
    <property type="match status" value="1"/>
</dbReference>
<evidence type="ECO:0000256" key="4">
    <source>
        <dbReference type="ARBA" id="ARBA00022827"/>
    </source>
</evidence>
<keyword evidence="4" id="KW-0274">FAD</keyword>
<keyword evidence="8" id="KW-1185">Reference proteome</keyword>
<dbReference type="RefSeq" id="WP_204288199.1">
    <property type="nucleotide sequence ID" value="NZ_BAABEJ010000001.1"/>
</dbReference>
<comment type="similarity">
    <text evidence="2">Belongs to the oxygen-dependent FAD-linked oxidoreductase family.</text>
</comment>
<dbReference type="SUPFAM" id="SSF56176">
    <property type="entry name" value="FAD-binding/transporter-associated domain-like"/>
    <property type="match status" value="1"/>
</dbReference>
<protein>
    <submittedName>
        <fullName evidence="7">Oxidoreductase</fullName>
    </submittedName>
</protein>
<evidence type="ECO:0000256" key="2">
    <source>
        <dbReference type="ARBA" id="ARBA00005466"/>
    </source>
</evidence>
<dbReference type="InterPro" id="IPR036318">
    <property type="entry name" value="FAD-bd_PCMH-like_sf"/>
</dbReference>
<evidence type="ECO:0000256" key="1">
    <source>
        <dbReference type="ARBA" id="ARBA00001974"/>
    </source>
</evidence>
<dbReference type="PANTHER" id="PTHR42973:SF39">
    <property type="entry name" value="FAD-BINDING PCMH-TYPE DOMAIN-CONTAINING PROTEIN"/>
    <property type="match status" value="1"/>
</dbReference>
<dbReference type="PROSITE" id="PS51387">
    <property type="entry name" value="FAD_PCMH"/>
    <property type="match status" value="1"/>
</dbReference>
<evidence type="ECO:0000259" key="6">
    <source>
        <dbReference type="PROSITE" id="PS51387"/>
    </source>
</evidence>
<evidence type="ECO:0000313" key="7">
    <source>
        <dbReference type="EMBL" id="GIH35536.1"/>
    </source>
</evidence>
<gene>
    <name evidence="7" type="ORF">Mam01_57000</name>
</gene>
<comment type="caution">
    <text evidence="7">The sequence shown here is derived from an EMBL/GenBank/DDBJ whole genome shotgun (WGS) entry which is preliminary data.</text>
</comment>
<dbReference type="Gene3D" id="3.30.465.10">
    <property type="match status" value="1"/>
</dbReference>
<dbReference type="PANTHER" id="PTHR42973">
    <property type="entry name" value="BINDING OXIDOREDUCTASE, PUTATIVE (AFU_ORTHOLOGUE AFUA_1G17690)-RELATED"/>
    <property type="match status" value="1"/>
</dbReference>
<dbReference type="InterPro" id="IPR016167">
    <property type="entry name" value="FAD-bd_PCMH_sub1"/>
</dbReference>
<evidence type="ECO:0000256" key="3">
    <source>
        <dbReference type="ARBA" id="ARBA00022630"/>
    </source>
</evidence>
<dbReference type="InterPro" id="IPR050416">
    <property type="entry name" value="FAD-linked_Oxidoreductase"/>
</dbReference>
<dbReference type="InterPro" id="IPR016169">
    <property type="entry name" value="FAD-bd_PCMH_sub2"/>
</dbReference>
<organism evidence="7 8">
    <name type="scientific">Microbispora amethystogenes</name>
    <dbReference type="NCBI Taxonomy" id="1427754"/>
    <lineage>
        <taxon>Bacteria</taxon>
        <taxon>Bacillati</taxon>
        <taxon>Actinomycetota</taxon>
        <taxon>Actinomycetes</taxon>
        <taxon>Streptosporangiales</taxon>
        <taxon>Streptosporangiaceae</taxon>
        <taxon>Microbispora</taxon>
    </lineage>
</organism>
<reference evidence="7 8" key="1">
    <citation type="submission" date="2021-01" db="EMBL/GenBank/DDBJ databases">
        <title>Whole genome shotgun sequence of Microbispora amethystogenes NBRC 101907.</title>
        <authorList>
            <person name="Komaki H."/>
            <person name="Tamura T."/>
        </authorList>
    </citation>
    <scope>NUCLEOTIDE SEQUENCE [LARGE SCALE GENOMIC DNA]</scope>
    <source>
        <strain evidence="7 8">NBRC 101907</strain>
    </source>
</reference>
<comment type="cofactor">
    <cofactor evidence="1">
        <name>FAD</name>
        <dbReference type="ChEBI" id="CHEBI:57692"/>
    </cofactor>
</comment>
<evidence type="ECO:0000313" key="8">
    <source>
        <dbReference type="Proteomes" id="UP000651728"/>
    </source>
</evidence>
<dbReference type="InterPro" id="IPR016164">
    <property type="entry name" value="FAD-linked_Oxase-like_C"/>
</dbReference>
<proteinExistence type="inferred from homology"/>
<dbReference type="Gene3D" id="3.40.462.20">
    <property type="match status" value="1"/>
</dbReference>
<keyword evidence="3" id="KW-0285">Flavoprotein</keyword>
<dbReference type="Gene3D" id="3.30.43.10">
    <property type="entry name" value="Uridine Diphospho-n-acetylenolpyruvylglucosamine Reductase, domain 2"/>
    <property type="match status" value="1"/>
</dbReference>
<dbReference type="InterPro" id="IPR006094">
    <property type="entry name" value="Oxid_FAD_bind_N"/>
</dbReference>
<evidence type="ECO:0000256" key="5">
    <source>
        <dbReference type="ARBA" id="ARBA00023002"/>
    </source>
</evidence>
<name>A0ABQ4FL44_9ACTN</name>
<dbReference type="InterPro" id="IPR016166">
    <property type="entry name" value="FAD-bd_PCMH"/>
</dbReference>
<feature type="domain" description="FAD-binding PCMH-type" evidence="6">
    <location>
        <begin position="35"/>
        <end position="203"/>
    </location>
</feature>
<sequence>MSTLESDLRRMVRGQVHVPGDPIFETARLPWNRAVDQRVRAVVEIEDAADAAVVVRHAALAGLAVAAQPGGHGATTSLDGTILVRTGRLRGIEVDPERRVARVGAGVQWGELLTATGKHGLTGLPGSSPVVSVVGYTLGGGLSWFARRYGWAADGVRAFETVGADGVPARVTADSDPDLFWALRGGGGDFALVTAVELDLHPVPRLYGGRMLWPADRAPELLAAFREVTAGAPAELTVWFTMVRFPPVPQVPEPLRGLAAVAVDTTFLGGEEEGRALLRRFEDVPGLLLDSRTAMPLDELGGICAEPTQPVPGAGRGELLTGLDDTVAGDLLAAVGDIAPLASVQVRHLGGALRRPAAGGGACGHIAEPYALGMIGPIMSPEGGRAVHARLAEIARSVAPHTTGRKPFTYLHADETAASAFDAETLARLREIKRRRDPHGVFRSNKPVSAQ</sequence>
<dbReference type="EMBL" id="BOOB01000046">
    <property type="protein sequence ID" value="GIH35536.1"/>
    <property type="molecule type" value="Genomic_DNA"/>
</dbReference>